<name>S4VUC0_BORHE</name>
<sequence length="60" mass="7101">MHDKNINATLNLRIINHRIRKKTKIKRPEVKPVDHVLVDLAFLELKIYMGLQETNSIKRP</sequence>
<keyword evidence="1" id="KW-0614">Plasmid</keyword>
<proteinExistence type="predicted"/>
<dbReference type="RefSeq" id="WP_020732390.1">
    <property type="nucleotide sequence ID" value="NC_021623.1"/>
</dbReference>
<reference evidence="1" key="1">
    <citation type="submission" date="2012-01" db="EMBL/GenBank/DDBJ databases">
        <authorList>
            <person name="Campeau S.A."/>
            <person name="Porcella S.F."/>
            <person name="Schwan T.G."/>
            <person name="Barbour A.G."/>
        </authorList>
    </citation>
    <scope>NUCLEOTIDE SEQUENCE</scope>
    <source>
        <strain evidence="1">HS1</strain>
        <plasmid evidence="1">lp174</plasmid>
    </source>
</reference>
<accession>S4VUC0</accession>
<dbReference type="AlphaFoldDB" id="S4VUC0"/>
<evidence type="ECO:0008006" key="2">
    <source>
        <dbReference type="Google" id="ProtNLM"/>
    </source>
</evidence>
<organism evidence="1">
    <name type="scientific">Borrelia hermsii</name>
    <dbReference type="NCBI Taxonomy" id="140"/>
    <lineage>
        <taxon>Bacteria</taxon>
        <taxon>Pseudomonadati</taxon>
        <taxon>Spirochaetota</taxon>
        <taxon>Spirochaetia</taxon>
        <taxon>Spirochaetales</taxon>
        <taxon>Borreliaceae</taxon>
        <taxon>Borrelia</taxon>
    </lineage>
</organism>
<protein>
    <recommendedName>
        <fullName evidence="2">Transposase</fullName>
    </recommendedName>
</protein>
<reference evidence="1" key="2">
    <citation type="journal article" date="2013" name="J. Bacteriol.">
        <title>Large linear plasmids of Borrelia species that cause relapsing fever.</title>
        <authorList>
            <person name="Miller S.C."/>
            <person name="Porcella S.F."/>
            <person name="Raffel S.J."/>
            <person name="Schwan T.G."/>
            <person name="Barbour A.G."/>
        </authorList>
    </citation>
    <scope>NUCLEOTIDE SEQUENCE</scope>
    <source>
        <strain evidence="1">HS1</strain>
        <plasmid evidence="1">lp174</plasmid>
    </source>
</reference>
<dbReference type="EMBL" id="HM008709">
    <property type="protein sequence ID" value="AGO68817.1"/>
    <property type="molecule type" value="Genomic_DNA"/>
</dbReference>
<gene>
    <name evidence="1" type="ORF">BHA055</name>
</gene>
<geneLocation type="plasmid" evidence="1">
    <name>lp174</name>
</geneLocation>
<evidence type="ECO:0000313" key="1">
    <source>
        <dbReference type="EMBL" id="AGO68817.1"/>
    </source>
</evidence>